<dbReference type="EMBL" id="JBEPSN010000008">
    <property type="protein sequence ID" value="MET4541310.1"/>
    <property type="molecule type" value="Genomic_DNA"/>
</dbReference>
<evidence type="ECO:0008006" key="3">
    <source>
        <dbReference type="Google" id="ProtNLM"/>
    </source>
</evidence>
<sequence length="97" mass="10842">MGLIPNTPGDASNNVSAPFHTLNMANAAAPVSIHQHQDTADIEFHVTYLDSETGRVRREDFHDLSAAERFANARLRDEECWAVVDQVTVQHTRRMVA</sequence>
<gene>
    <name evidence="1" type="ORF">ABIE37_003105</name>
</gene>
<protein>
    <recommendedName>
        <fullName evidence="3">Centromere-binding protein ParB C-terminal domain-containing protein</fullName>
    </recommendedName>
</protein>
<name>A0ABV2P958_9MICC</name>
<keyword evidence="2" id="KW-1185">Reference proteome</keyword>
<organism evidence="1 2">
    <name type="scientific">Arthrobacter bambusae</name>
    <dbReference type="NCBI Taxonomy" id="1338426"/>
    <lineage>
        <taxon>Bacteria</taxon>
        <taxon>Bacillati</taxon>
        <taxon>Actinomycetota</taxon>
        <taxon>Actinomycetes</taxon>
        <taxon>Micrococcales</taxon>
        <taxon>Micrococcaceae</taxon>
        <taxon>Arthrobacter</taxon>
    </lineage>
</organism>
<accession>A0ABV2P958</accession>
<comment type="caution">
    <text evidence="1">The sequence shown here is derived from an EMBL/GenBank/DDBJ whole genome shotgun (WGS) entry which is preliminary data.</text>
</comment>
<proteinExistence type="predicted"/>
<reference evidence="1 2" key="1">
    <citation type="submission" date="2024-06" db="EMBL/GenBank/DDBJ databases">
        <title>Sorghum-associated microbial communities from plants grown in Nebraska, USA.</title>
        <authorList>
            <person name="Schachtman D."/>
        </authorList>
    </citation>
    <scope>NUCLEOTIDE SEQUENCE [LARGE SCALE GENOMIC DNA]</scope>
    <source>
        <strain evidence="1 2">3552</strain>
    </source>
</reference>
<evidence type="ECO:0000313" key="1">
    <source>
        <dbReference type="EMBL" id="MET4541310.1"/>
    </source>
</evidence>
<dbReference type="Proteomes" id="UP001549307">
    <property type="component" value="Unassembled WGS sequence"/>
</dbReference>
<evidence type="ECO:0000313" key="2">
    <source>
        <dbReference type="Proteomes" id="UP001549307"/>
    </source>
</evidence>